<accession>A0A6C0HGN6</accession>
<keyword evidence="1" id="KW-1133">Transmembrane helix</keyword>
<feature type="transmembrane region" description="Helical" evidence="1">
    <location>
        <begin position="29"/>
        <end position="48"/>
    </location>
</feature>
<keyword evidence="1" id="KW-0472">Membrane</keyword>
<protein>
    <submittedName>
        <fullName evidence="2">Uncharacterized protein</fullName>
    </submittedName>
</protein>
<evidence type="ECO:0000313" key="2">
    <source>
        <dbReference type="EMBL" id="QHT79624.1"/>
    </source>
</evidence>
<feature type="transmembrane region" description="Helical" evidence="1">
    <location>
        <begin position="54"/>
        <end position="76"/>
    </location>
</feature>
<dbReference type="EMBL" id="MN739950">
    <property type="protein sequence ID" value="QHT79624.1"/>
    <property type="molecule type" value="Genomic_DNA"/>
</dbReference>
<sequence>MFKDEGDQFVDFCEKCIRSIKISDKGTCMLLRSLHCIMPVITVVIMIIGSKTWFQIILFFNILVFILFLLFHGCILSKIEHRFTDDEFTIIDPFLEMLGVELTNDNRHRYSFYSSINGFMVTFGLYYYRFGMPNFNGIAQFNGIE</sequence>
<feature type="transmembrane region" description="Helical" evidence="1">
    <location>
        <begin position="110"/>
        <end position="128"/>
    </location>
</feature>
<proteinExistence type="predicted"/>
<organism evidence="2">
    <name type="scientific">viral metagenome</name>
    <dbReference type="NCBI Taxonomy" id="1070528"/>
    <lineage>
        <taxon>unclassified sequences</taxon>
        <taxon>metagenomes</taxon>
        <taxon>organismal metagenomes</taxon>
    </lineage>
</organism>
<keyword evidence="1" id="KW-0812">Transmembrane</keyword>
<evidence type="ECO:0000256" key="1">
    <source>
        <dbReference type="SAM" id="Phobius"/>
    </source>
</evidence>
<dbReference type="AlphaFoldDB" id="A0A6C0HGN6"/>
<reference evidence="2" key="1">
    <citation type="journal article" date="2020" name="Nature">
        <title>Giant virus diversity and host interactions through global metagenomics.</title>
        <authorList>
            <person name="Schulz F."/>
            <person name="Roux S."/>
            <person name="Paez-Espino D."/>
            <person name="Jungbluth S."/>
            <person name="Walsh D.A."/>
            <person name="Denef V.J."/>
            <person name="McMahon K.D."/>
            <person name="Konstantinidis K.T."/>
            <person name="Eloe-Fadrosh E.A."/>
            <person name="Kyrpides N.C."/>
            <person name="Woyke T."/>
        </authorList>
    </citation>
    <scope>NUCLEOTIDE SEQUENCE</scope>
    <source>
        <strain evidence="2">GVMAG-M-3300023184-101</strain>
    </source>
</reference>
<name>A0A6C0HGN6_9ZZZZ</name>